<gene>
    <name evidence="1" type="ORF">BJ138DRAFT_1107017</name>
</gene>
<proteinExistence type="predicted"/>
<evidence type="ECO:0000313" key="2">
    <source>
        <dbReference type="Proteomes" id="UP000790377"/>
    </source>
</evidence>
<protein>
    <submittedName>
        <fullName evidence="1">Uncharacterized protein</fullName>
    </submittedName>
</protein>
<organism evidence="1 2">
    <name type="scientific">Hygrophoropsis aurantiaca</name>
    <dbReference type="NCBI Taxonomy" id="72124"/>
    <lineage>
        <taxon>Eukaryota</taxon>
        <taxon>Fungi</taxon>
        <taxon>Dikarya</taxon>
        <taxon>Basidiomycota</taxon>
        <taxon>Agaricomycotina</taxon>
        <taxon>Agaricomycetes</taxon>
        <taxon>Agaricomycetidae</taxon>
        <taxon>Boletales</taxon>
        <taxon>Coniophorineae</taxon>
        <taxon>Hygrophoropsidaceae</taxon>
        <taxon>Hygrophoropsis</taxon>
    </lineage>
</organism>
<comment type="caution">
    <text evidence="1">The sequence shown here is derived from an EMBL/GenBank/DDBJ whole genome shotgun (WGS) entry which is preliminary data.</text>
</comment>
<dbReference type="EMBL" id="MU268562">
    <property type="protein sequence ID" value="KAH7904211.1"/>
    <property type="molecule type" value="Genomic_DNA"/>
</dbReference>
<sequence>MVHKSIVDIVDRVDEQGAFIFIERNSQGYSYLHLAPTPFVLGTTVAETAEVGGGVLTVPTNFVDLVGSPFFVSVIQRIISDPTLTVVYAEDDRCAKLITDTVCQAANFIMVLRL</sequence>
<reference evidence="1" key="1">
    <citation type="journal article" date="2021" name="New Phytol.">
        <title>Evolutionary innovations through gain and loss of genes in the ectomycorrhizal Boletales.</title>
        <authorList>
            <person name="Wu G."/>
            <person name="Miyauchi S."/>
            <person name="Morin E."/>
            <person name="Kuo A."/>
            <person name="Drula E."/>
            <person name="Varga T."/>
            <person name="Kohler A."/>
            <person name="Feng B."/>
            <person name="Cao Y."/>
            <person name="Lipzen A."/>
            <person name="Daum C."/>
            <person name="Hundley H."/>
            <person name="Pangilinan J."/>
            <person name="Johnson J."/>
            <person name="Barry K."/>
            <person name="LaButti K."/>
            <person name="Ng V."/>
            <person name="Ahrendt S."/>
            <person name="Min B."/>
            <person name="Choi I.G."/>
            <person name="Park H."/>
            <person name="Plett J.M."/>
            <person name="Magnuson J."/>
            <person name="Spatafora J.W."/>
            <person name="Nagy L.G."/>
            <person name="Henrissat B."/>
            <person name="Grigoriev I.V."/>
            <person name="Yang Z.L."/>
            <person name="Xu J."/>
            <person name="Martin F.M."/>
        </authorList>
    </citation>
    <scope>NUCLEOTIDE SEQUENCE</scope>
    <source>
        <strain evidence="1">ATCC 28755</strain>
    </source>
</reference>
<name>A0ACB7ZT11_9AGAM</name>
<evidence type="ECO:0000313" key="1">
    <source>
        <dbReference type="EMBL" id="KAH7904211.1"/>
    </source>
</evidence>
<keyword evidence="2" id="KW-1185">Reference proteome</keyword>
<accession>A0ACB7ZT11</accession>
<dbReference type="Proteomes" id="UP000790377">
    <property type="component" value="Unassembled WGS sequence"/>
</dbReference>